<protein>
    <submittedName>
        <fullName evidence="3">Transmembrane protein, putative</fullName>
    </submittedName>
</protein>
<sequence length="160" mass="18293">MASVMRPRSSFNQGHEVTINIVSVVNVYNIMGVETNPFHGLMAFIFFVLIGFLQISYPDNPTAFHVHPKTMFVSIASFLLYCLVFWIKIKFTTTRIDTLIEVFGSLSIVSLVLMFLPNNWGTLFCWGTSTNEKEVATTPAKYFNRFELIITLFQEFGRLS</sequence>
<evidence type="ECO:0000256" key="1">
    <source>
        <dbReference type="SAM" id="Phobius"/>
    </source>
</evidence>
<name>A2Q4B9_MEDTR</name>
<feature type="transmembrane region" description="Helical" evidence="1">
    <location>
        <begin position="38"/>
        <end position="57"/>
    </location>
</feature>
<reference evidence="3 5" key="3">
    <citation type="journal article" date="2011" name="Nature">
        <title>The Medicago genome provides insight into the evolution of rhizobial symbioses.</title>
        <authorList>
            <person name="Young N.D."/>
            <person name="Debelle F."/>
            <person name="Oldroyd G.E."/>
            <person name="Geurts R."/>
            <person name="Cannon S.B."/>
            <person name="Udvardi M.K."/>
            <person name="Benedito V.A."/>
            <person name="Mayer K.F."/>
            <person name="Gouzy J."/>
            <person name="Schoof H."/>
            <person name="Van de Peer Y."/>
            <person name="Proost S."/>
            <person name="Cook D.R."/>
            <person name="Meyers B.C."/>
            <person name="Spannagl M."/>
            <person name="Cheung F."/>
            <person name="De Mita S."/>
            <person name="Krishnakumar V."/>
            <person name="Gundlach H."/>
            <person name="Zhou S."/>
            <person name="Mudge J."/>
            <person name="Bharti A.K."/>
            <person name="Murray J.D."/>
            <person name="Naoumkina M.A."/>
            <person name="Rosen B."/>
            <person name="Silverstein K.A."/>
            <person name="Tang H."/>
            <person name="Rombauts S."/>
            <person name="Zhao P.X."/>
            <person name="Zhou P."/>
            <person name="Barbe V."/>
            <person name="Bardou P."/>
            <person name="Bechner M."/>
            <person name="Bellec A."/>
            <person name="Berger A."/>
            <person name="Berges H."/>
            <person name="Bidwell S."/>
            <person name="Bisseling T."/>
            <person name="Choisne N."/>
            <person name="Couloux A."/>
            <person name="Denny R."/>
            <person name="Deshpande S."/>
            <person name="Dai X."/>
            <person name="Doyle J.J."/>
            <person name="Dudez A.M."/>
            <person name="Farmer A.D."/>
            <person name="Fouteau S."/>
            <person name="Franken C."/>
            <person name="Gibelin C."/>
            <person name="Gish J."/>
            <person name="Goldstein S."/>
            <person name="Gonzalez A.J."/>
            <person name="Green P.J."/>
            <person name="Hallab A."/>
            <person name="Hartog M."/>
            <person name="Hua A."/>
            <person name="Humphray S.J."/>
            <person name="Jeong D.H."/>
            <person name="Jing Y."/>
            <person name="Jocker A."/>
            <person name="Kenton S.M."/>
            <person name="Kim D.J."/>
            <person name="Klee K."/>
            <person name="Lai H."/>
            <person name="Lang C."/>
            <person name="Lin S."/>
            <person name="Macmil S.L."/>
            <person name="Magdelenat G."/>
            <person name="Matthews L."/>
            <person name="McCorrison J."/>
            <person name="Monaghan E.L."/>
            <person name="Mun J.H."/>
            <person name="Najar F.Z."/>
            <person name="Nicholson C."/>
            <person name="Noirot C."/>
            <person name="O'Bleness M."/>
            <person name="Paule C.R."/>
            <person name="Poulain J."/>
            <person name="Prion F."/>
            <person name="Qin B."/>
            <person name="Qu C."/>
            <person name="Retzel E.F."/>
            <person name="Riddle C."/>
            <person name="Sallet E."/>
            <person name="Samain S."/>
            <person name="Samson N."/>
            <person name="Sanders I."/>
            <person name="Saurat O."/>
            <person name="Scarpelli C."/>
            <person name="Schiex T."/>
            <person name="Segurens B."/>
            <person name="Severin A.J."/>
            <person name="Sherrier D.J."/>
            <person name="Shi R."/>
            <person name="Sims S."/>
            <person name="Singer S.R."/>
            <person name="Sinharoy S."/>
            <person name="Sterck L."/>
            <person name="Viollet A."/>
            <person name="Wang B.B."/>
            <person name="Wang K."/>
            <person name="Wang M."/>
            <person name="Wang X."/>
            <person name="Warfsmann J."/>
            <person name="Weissenbach J."/>
            <person name="White D.D."/>
            <person name="White J.D."/>
            <person name="Wiley G.B."/>
            <person name="Wincker P."/>
            <person name="Xing Y."/>
            <person name="Yang L."/>
            <person name="Yao Z."/>
            <person name="Ying F."/>
            <person name="Zhai J."/>
            <person name="Zhou L."/>
            <person name="Zuber A."/>
            <person name="Denarie J."/>
            <person name="Dixon R.A."/>
            <person name="May G.D."/>
            <person name="Schwartz D.C."/>
            <person name="Rogers J."/>
            <person name="Quetier F."/>
            <person name="Town C.D."/>
            <person name="Roe B.A."/>
        </authorList>
    </citation>
    <scope>NUCLEOTIDE SEQUENCE [LARGE SCALE GENOMIC DNA]</scope>
    <source>
        <strain evidence="3">A17</strain>
        <strain evidence="4 5">cv. Jemalong A17</strain>
    </source>
</reference>
<evidence type="ECO:0000313" key="5">
    <source>
        <dbReference type="Proteomes" id="UP000002051"/>
    </source>
</evidence>
<gene>
    <name evidence="3" type="ordered locus">MTR_7g086850</name>
    <name evidence="2" type="ORF">MtrDRAFT_AC157472g24v2</name>
</gene>
<dbReference type="PANTHER" id="PTHR34115:SF15">
    <property type="entry name" value="PROTEIN, PUTATIVE-RELATED"/>
    <property type="match status" value="1"/>
</dbReference>
<evidence type="ECO:0000313" key="4">
    <source>
        <dbReference type="EnsemblPlants" id="AES80950"/>
    </source>
</evidence>
<reference evidence="2" key="2">
    <citation type="submission" date="2007-03" db="EMBL/GenBank/DDBJ databases">
        <authorList>
            <consortium name="The International Medicago Genome Annotation Group"/>
        </authorList>
    </citation>
    <scope>NUCLEOTIDE SEQUENCE</scope>
</reference>
<keyword evidence="1" id="KW-1133">Transmembrane helix</keyword>
<dbReference type="InterPro" id="IPR053258">
    <property type="entry name" value="Ca-permeable_cation_channel"/>
</dbReference>
<proteinExistence type="predicted"/>
<accession>A2Q4B9</accession>
<organism evidence="2">
    <name type="scientific">Medicago truncatula</name>
    <name type="common">Barrel medic</name>
    <name type="synonym">Medicago tribuloides</name>
    <dbReference type="NCBI Taxonomy" id="3880"/>
    <lineage>
        <taxon>Eukaryota</taxon>
        <taxon>Viridiplantae</taxon>
        <taxon>Streptophyta</taxon>
        <taxon>Embryophyta</taxon>
        <taxon>Tracheophyta</taxon>
        <taxon>Spermatophyta</taxon>
        <taxon>Magnoliopsida</taxon>
        <taxon>eudicotyledons</taxon>
        <taxon>Gunneridae</taxon>
        <taxon>Pentapetalae</taxon>
        <taxon>rosids</taxon>
        <taxon>fabids</taxon>
        <taxon>Fabales</taxon>
        <taxon>Fabaceae</taxon>
        <taxon>Papilionoideae</taxon>
        <taxon>50 kb inversion clade</taxon>
        <taxon>NPAAA clade</taxon>
        <taxon>Hologalegina</taxon>
        <taxon>IRL clade</taxon>
        <taxon>Trifolieae</taxon>
        <taxon>Medicago</taxon>
    </lineage>
</organism>
<feature type="transmembrane region" description="Helical" evidence="1">
    <location>
        <begin position="69"/>
        <end position="87"/>
    </location>
</feature>
<evidence type="ECO:0000313" key="3">
    <source>
        <dbReference type="EMBL" id="AES80950.1"/>
    </source>
</evidence>
<keyword evidence="1" id="KW-0472">Membrane</keyword>
<reference evidence="4" key="5">
    <citation type="submission" date="2015-04" db="UniProtKB">
        <authorList>
            <consortium name="EnsemblPlants"/>
        </authorList>
    </citation>
    <scope>IDENTIFICATION</scope>
    <source>
        <strain evidence="4">cv. Jemalong A17</strain>
    </source>
</reference>
<dbReference type="PANTHER" id="PTHR34115">
    <property type="entry name" value="PROTEIN, PUTATIVE-RELATED"/>
    <property type="match status" value="1"/>
</dbReference>
<dbReference type="EnsemblPlants" id="AES80950">
    <property type="protein sequence ID" value="AES80950"/>
    <property type="gene ID" value="MTR_7g086850"/>
</dbReference>
<reference evidence="3 5" key="4">
    <citation type="journal article" date="2014" name="BMC Genomics">
        <title>An improved genome release (version Mt4.0) for the model legume Medicago truncatula.</title>
        <authorList>
            <person name="Tang H."/>
            <person name="Krishnakumar V."/>
            <person name="Bidwell S."/>
            <person name="Rosen B."/>
            <person name="Chan A."/>
            <person name="Zhou S."/>
            <person name="Gentzbittel L."/>
            <person name="Childs K.L."/>
            <person name="Yandell M."/>
            <person name="Gundlach H."/>
            <person name="Mayer K.F."/>
            <person name="Schwartz D.C."/>
            <person name="Town C.D."/>
        </authorList>
    </citation>
    <scope>GENOME REANNOTATION</scope>
    <source>
        <strain evidence="4 5">cv. Jemalong A17</strain>
    </source>
</reference>
<feature type="transmembrane region" description="Helical" evidence="1">
    <location>
        <begin position="99"/>
        <end position="116"/>
    </location>
</feature>
<dbReference type="PaxDb" id="3880-AES80950"/>
<evidence type="ECO:0000313" key="2">
    <source>
        <dbReference type="EMBL" id="ABN08469.1"/>
    </source>
</evidence>
<dbReference type="eggNOG" id="ENOG502R7R9">
    <property type="taxonomic scope" value="Eukaryota"/>
</dbReference>
<dbReference type="AlphaFoldDB" id="A2Q4B9"/>
<reference evidence="2" key="1">
    <citation type="submission" date="2005-03" db="EMBL/GenBank/DDBJ databases">
        <authorList>
            <person name="Town C.D."/>
        </authorList>
    </citation>
    <scope>NUCLEOTIDE SEQUENCE</scope>
</reference>
<keyword evidence="5" id="KW-1185">Reference proteome</keyword>
<dbReference type="EMBL" id="AC157472">
    <property type="protein sequence ID" value="ABN08469.1"/>
    <property type="molecule type" value="Genomic_DNA"/>
</dbReference>
<dbReference type="Proteomes" id="UP000002051">
    <property type="component" value="Unassembled WGS sequence"/>
</dbReference>
<dbReference type="OMA" id="YNIMGVE"/>
<dbReference type="HOGENOM" id="CLU_1654786_0_0_1"/>
<keyword evidence="1 3" id="KW-0812">Transmembrane</keyword>
<dbReference type="EMBL" id="CM001223">
    <property type="protein sequence ID" value="AES80950.1"/>
    <property type="molecule type" value="Genomic_DNA"/>
</dbReference>